<dbReference type="OrthoDB" id="4738875at2759"/>
<feature type="signal peptide" evidence="1">
    <location>
        <begin position="1"/>
        <end position="22"/>
    </location>
</feature>
<dbReference type="AlphaFoldDB" id="A0A6A5V6R4"/>
<proteinExistence type="predicted"/>
<keyword evidence="1" id="KW-0732">Signal</keyword>
<accession>A0A6A5V6R4</accession>
<evidence type="ECO:0000313" key="2">
    <source>
        <dbReference type="EMBL" id="KAF1972764.1"/>
    </source>
</evidence>
<evidence type="ECO:0000256" key="1">
    <source>
        <dbReference type="SAM" id="SignalP"/>
    </source>
</evidence>
<gene>
    <name evidence="2" type="ORF">BU23DRAFT_467189</name>
</gene>
<protein>
    <submittedName>
        <fullName evidence="2">Uncharacterized protein</fullName>
    </submittedName>
</protein>
<dbReference type="Proteomes" id="UP000800036">
    <property type="component" value="Unassembled WGS sequence"/>
</dbReference>
<keyword evidence="3" id="KW-1185">Reference proteome</keyword>
<feature type="chain" id="PRO_5025526050" evidence="1">
    <location>
        <begin position="23"/>
        <end position="91"/>
    </location>
</feature>
<organism evidence="2 3">
    <name type="scientific">Bimuria novae-zelandiae CBS 107.79</name>
    <dbReference type="NCBI Taxonomy" id="1447943"/>
    <lineage>
        <taxon>Eukaryota</taxon>
        <taxon>Fungi</taxon>
        <taxon>Dikarya</taxon>
        <taxon>Ascomycota</taxon>
        <taxon>Pezizomycotina</taxon>
        <taxon>Dothideomycetes</taxon>
        <taxon>Pleosporomycetidae</taxon>
        <taxon>Pleosporales</taxon>
        <taxon>Massarineae</taxon>
        <taxon>Didymosphaeriaceae</taxon>
        <taxon>Bimuria</taxon>
    </lineage>
</organism>
<dbReference type="EMBL" id="ML976685">
    <property type="protein sequence ID" value="KAF1972764.1"/>
    <property type="molecule type" value="Genomic_DNA"/>
</dbReference>
<name>A0A6A5V6R4_9PLEO</name>
<reference evidence="2" key="1">
    <citation type="journal article" date="2020" name="Stud. Mycol.">
        <title>101 Dothideomycetes genomes: a test case for predicting lifestyles and emergence of pathogens.</title>
        <authorList>
            <person name="Haridas S."/>
            <person name="Albert R."/>
            <person name="Binder M."/>
            <person name="Bloem J."/>
            <person name="Labutti K."/>
            <person name="Salamov A."/>
            <person name="Andreopoulos B."/>
            <person name="Baker S."/>
            <person name="Barry K."/>
            <person name="Bills G."/>
            <person name="Bluhm B."/>
            <person name="Cannon C."/>
            <person name="Castanera R."/>
            <person name="Culley D."/>
            <person name="Daum C."/>
            <person name="Ezra D."/>
            <person name="Gonzalez J."/>
            <person name="Henrissat B."/>
            <person name="Kuo A."/>
            <person name="Liang C."/>
            <person name="Lipzen A."/>
            <person name="Lutzoni F."/>
            <person name="Magnuson J."/>
            <person name="Mondo S."/>
            <person name="Nolan M."/>
            <person name="Ohm R."/>
            <person name="Pangilinan J."/>
            <person name="Park H.-J."/>
            <person name="Ramirez L."/>
            <person name="Alfaro M."/>
            <person name="Sun H."/>
            <person name="Tritt A."/>
            <person name="Yoshinaga Y."/>
            <person name="Zwiers L.-H."/>
            <person name="Turgeon B."/>
            <person name="Goodwin S."/>
            <person name="Spatafora J."/>
            <person name="Crous P."/>
            <person name="Grigoriev I."/>
        </authorList>
    </citation>
    <scope>NUCLEOTIDE SEQUENCE</scope>
    <source>
        <strain evidence="2">CBS 107.79</strain>
    </source>
</reference>
<sequence>MSKRNNFSLLSFFLSTLHFAHCTQQVPSPEPRLRNATLKDVKDIATILIAAFSPLSPWDYVYQFRHEYPSEHIRCVRSGVEQLLLQNTSYA</sequence>
<evidence type="ECO:0000313" key="3">
    <source>
        <dbReference type="Proteomes" id="UP000800036"/>
    </source>
</evidence>